<feature type="compositionally biased region" description="Polar residues" evidence="1">
    <location>
        <begin position="135"/>
        <end position="145"/>
    </location>
</feature>
<accession>A0A645E813</accession>
<organism evidence="2">
    <name type="scientific">bioreactor metagenome</name>
    <dbReference type="NCBI Taxonomy" id="1076179"/>
    <lineage>
        <taxon>unclassified sequences</taxon>
        <taxon>metagenomes</taxon>
        <taxon>ecological metagenomes</taxon>
    </lineage>
</organism>
<reference evidence="2" key="1">
    <citation type="submission" date="2019-08" db="EMBL/GenBank/DDBJ databases">
        <authorList>
            <person name="Kucharzyk K."/>
            <person name="Murdoch R.W."/>
            <person name="Higgins S."/>
            <person name="Loffler F."/>
        </authorList>
    </citation>
    <scope>NUCLEOTIDE SEQUENCE</scope>
</reference>
<gene>
    <name evidence="2" type="ORF">SDC9_143937</name>
</gene>
<comment type="caution">
    <text evidence="2">The sequence shown here is derived from an EMBL/GenBank/DDBJ whole genome shotgun (WGS) entry which is preliminary data.</text>
</comment>
<feature type="compositionally biased region" description="Basic residues" evidence="1">
    <location>
        <begin position="165"/>
        <end position="178"/>
    </location>
</feature>
<dbReference type="AlphaFoldDB" id="A0A645E813"/>
<sequence>MPGRARIVGRQGTGQGAGTWPLAADPPPPGSAGMSLGTTGSLAGSRDAPVAGATGASDVLHAVDPGCSTAPGVTCRQAMVSSVGVRSPGRWIARRRSGRGRSVIVDRSDVRVGWKSGRANRAPGTRRPGEDGSGRQRTSVYSGCRSTKRLAKGHLGSTTSPRVRASSKAKRVSLRAIP</sequence>
<protein>
    <submittedName>
        <fullName evidence="2">Uncharacterized protein</fullName>
    </submittedName>
</protein>
<dbReference type="EMBL" id="VSSQ01043120">
    <property type="protein sequence ID" value="MPM96772.1"/>
    <property type="molecule type" value="Genomic_DNA"/>
</dbReference>
<name>A0A645E813_9ZZZZ</name>
<evidence type="ECO:0000313" key="2">
    <source>
        <dbReference type="EMBL" id="MPM96772.1"/>
    </source>
</evidence>
<evidence type="ECO:0000256" key="1">
    <source>
        <dbReference type="SAM" id="MobiDB-lite"/>
    </source>
</evidence>
<feature type="region of interest" description="Disordered" evidence="1">
    <location>
        <begin position="1"/>
        <end position="50"/>
    </location>
</feature>
<proteinExistence type="predicted"/>
<feature type="region of interest" description="Disordered" evidence="1">
    <location>
        <begin position="116"/>
        <end position="178"/>
    </location>
</feature>